<comment type="similarity">
    <text evidence="4">Belongs to the helicase family. DinG subfamily.</text>
</comment>
<name>A0A840QV39_9BACI</name>
<dbReference type="EC" id="3.6.4.12" evidence="6"/>
<protein>
    <submittedName>
        <fullName evidence="6">ATP-dependent DNA helicase DinG</fullName>
        <ecNumber evidence="6">3.6.4.12</ecNumber>
    </submittedName>
</protein>
<dbReference type="EMBL" id="JACHHB010000026">
    <property type="protein sequence ID" value="MBB5175107.1"/>
    <property type="molecule type" value="Genomic_DNA"/>
</dbReference>
<dbReference type="InterPro" id="IPR045028">
    <property type="entry name" value="DinG/Rad3-like"/>
</dbReference>
<dbReference type="SUPFAM" id="SSF52540">
    <property type="entry name" value="P-loop containing nucleoside triphosphate hydrolases"/>
    <property type="match status" value="1"/>
</dbReference>
<comment type="caution">
    <text evidence="6">The sequence shown here is derived from an EMBL/GenBank/DDBJ whole genome shotgun (WGS) entry which is preliminary data.</text>
</comment>
<evidence type="ECO:0000256" key="3">
    <source>
        <dbReference type="ARBA" id="ARBA00022840"/>
    </source>
</evidence>
<dbReference type="Proteomes" id="UP000551878">
    <property type="component" value="Unassembled WGS sequence"/>
</dbReference>
<evidence type="ECO:0000256" key="4">
    <source>
        <dbReference type="ARBA" id="ARBA00038058"/>
    </source>
</evidence>
<dbReference type="GO" id="GO:0006139">
    <property type="term" value="P:nucleobase-containing compound metabolic process"/>
    <property type="evidence" value="ECO:0007669"/>
    <property type="project" value="InterPro"/>
</dbReference>
<dbReference type="RefSeq" id="WP_184665506.1">
    <property type="nucleotide sequence ID" value="NZ_JACHHB010000026.1"/>
</dbReference>
<evidence type="ECO:0000256" key="1">
    <source>
        <dbReference type="ARBA" id="ARBA00022741"/>
    </source>
</evidence>
<gene>
    <name evidence="6" type="ORF">HNQ41_003337</name>
</gene>
<keyword evidence="1" id="KW-0547">Nucleotide-binding</keyword>
<keyword evidence="3" id="KW-0067">ATP-binding</keyword>
<reference evidence="6 7" key="1">
    <citation type="submission" date="2020-08" db="EMBL/GenBank/DDBJ databases">
        <title>Genomic Encyclopedia of Type Strains, Phase IV (KMG-IV): sequencing the most valuable type-strain genomes for metagenomic binning, comparative biology and taxonomic classification.</title>
        <authorList>
            <person name="Goeker M."/>
        </authorList>
    </citation>
    <scope>NUCLEOTIDE SEQUENCE [LARGE SCALE GENOMIC DNA]</scope>
    <source>
        <strain evidence="6 7">DSM 24696</strain>
    </source>
</reference>
<sequence length="642" mass="74706">MAKSLPFTISKTENFFDRLGDYIGDVFYDILPEQGYELRDEQIYMGYQIEQAFKNKSTIFAEAGVGTGKTFVYLLYAICYARYKGKPAIISCADETLIEQLVKKDGDIQKLEEALGLSVDVRLAKASDQYVCMKKLEPIANETSDEDILRVHEQIPDFVFAQGSSMQSFERYGDRKEYPWVSNEKWEKIAWDPLQQCSICEWRHRSALTLNREYYRHASDLIICSHDFYMEHVWTKESRKREGQMPLLPDESCVVFDEGHLLEFAAQKALTYRFNSETLSMILTSYMSQEVREDSLQLIESILALHDEWFDVLKETASYVEGSNRKEVPRTNKMMKVASLMHKQVQTLLDQLVFDAGLFTIDEYQVKIIEEYLEFFSYGLGVLLEADQGVFWLEENESQQDSLVIMPRLVEDVLKKEVFSRSIPFVFSSATLSQAGNFQYIADSLGIEQFDSFTVSSPFDYEKQMKIFGRIQKSEQQKWQEIINDIFNNQGQSLVLFSSKEEMDRFRHEAEQVDWRFSFLYEGDREISELVKEFQHDDSSVLCSYHLWEGLDVPGQALSQVIVASLPFPPKDPVFQAKRKHAGDPLEEIDMPYMILRLRQGIGRLIRTSEDKGILNIWMDQTQHKQYGQEIQQVLPVDIKWV</sequence>
<dbReference type="PROSITE" id="PS51193">
    <property type="entry name" value="HELICASE_ATP_BIND_2"/>
    <property type="match status" value="1"/>
</dbReference>
<dbReference type="SMART" id="SM00491">
    <property type="entry name" value="HELICc2"/>
    <property type="match status" value="1"/>
</dbReference>
<dbReference type="InterPro" id="IPR027417">
    <property type="entry name" value="P-loop_NTPase"/>
</dbReference>
<evidence type="ECO:0000256" key="2">
    <source>
        <dbReference type="ARBA" id="ARBA00022801"/>
    </source>
</evidence>
<dbReference type="GO" id="GO:0016818">
    <property type="term" value="F:hydrolase activity, acting on acid anhydrides, in phosphorus-containing anhydrides"/>
    <property type="evidence" value="ECO:0007669"/>
    <property type="project" value="InterPro"/>
</dbReference>
<organism evidence="6 7">
    <name type="scientific">Texcoconibacillus texcoconensis</name>
    <dbReference type="NCBI Taxonomy" id="1095777"/>
    <lineage>
        <taxon>Bacteria</taxon>
        <taxon>Bacillati</taxon>
        <taxon>Bacillota</taxon>
        <taxon>Bacilli</taxon>
        <taxon>Bacillales</taxon>
        <taxon>Bacillaceae</taxon>
        <taxon>Texcoconibacillus</taxon>
    </lineage>
</organism>
<keyword evidence="6" id="KW-0347">Helicase</keyword>
<dbReference type="Pfam" id="PF13307">
    <property type="entry name" value="Helicase_C_2"/>
    <property type="match status" value="1"/>
</dbReference>
<dbReference type="GO" id="GO:0003678">
    <property type="term" value="F:DNA helicase activity"/>
    <property type="evidence" value="ECO:0007669"/>
    <property type="project" value="UniProtKB-EC"/>
</dbReference>
<accession>A0A840QV39</accession>
<dbReference type="AlphaFoldDB" id="A0A840QV39"/>
<keyword evidence="7" id="KW-1185">Reference proteome</keyword>
<dbReference type="InterPro" id="IPR006555">
    <property type="entry name" value="ATP-dep_Helicase_C"/>
</dbReference>
<evidence type="ECO:0000259" key="5">
    <source>
        <dbReference type="PROSITE" id="PS51193"/>
    </source>
</evidence>
<dbReference type="GO" id="GO:0005524">
    <property type="term" value="F:ATP binding"/>
    <property type="evidence" value="ECO:0007669"/>
    <property type="project" value="UniProtKB-KW"/>
</dbReference>
<feature type="domain" description="Helicase ATP-binding" evidence="5">
    <location>
        <begin position="28"/>
        <end position="303"/>
    </location>
</feature>
<dbReference type="InterPro" id="IPR014013">
    <property type="entry name" value="Helic_SF1/SF2_ATP-bd_DinG/Rad3"/>
</dbReference>
<dbReference type="PANTHER" id="PTHR11472">
    <property type="entry name" value="DNA REPAIR DEAD HELICASE RAD3/XP-D SUBFAMILY MEMBER"/>
    <property type="match status" value="1"/>
</dbReference>
<evidence type="ECO:0000313" key="7">
    <source>
        <dbReference type="Proteomes" id="UP000551878"/>
    </source>
</evidence>
<proteinExistence type="inferred from homology"/>
<evidence type="ECO:0000313" key="6">
    <source>
        <dbReference type="EMBL" id="MBB5175107.1"/>
    </source>
</evidence>
<keyword evidence="2 6" id="KW-0378">Hydrolase</keyword>
<dbReference type="GO" id="GO:0003676">
    <property type="term" value="F:nucleic acid binding"/>
    <property type="evidence" value="ECO:0007669"/>
    <property type="project" value="InterPro"/>
</dbReference>
<dbReference type="Gene3D" id="3.40.50.300">
    <property type="entry name" value="P-loop containing nucleotide triphosphate hydrolases"/>
    <property type="match status" value="2"/>
</dbReference>
<dbReference type="PANTHER" id="PTHR11472:SF57">
    <property type="entry name" value="ATP-DEPENDENT HELICASE YPVA-RELATED"/>
    <property type="match status" value="1"/>
</dbReference>